<dbReference type="Proteomes" id="UP000597877">
    <property type="component" value="Unassembled WGS sequence"/>
</dbReference>
<dbReference type="InterPro" id="IPR029044">
    <property type="entry name" value="Nucleotide-diphossugar_trans"/>
</dbReference>
<dbReference type="PANTHER" id="PTHR22916:SF51">
    <property type="entry name" value="GLYCOSYLTRANSFERASE EPSH-RELATED"/>
    <property type="match status" value="1"/>
</dbReference>
<organism evidence="4 5">
    <name type="scientific">Eubacterium segne</name>
    <dbReference type="NCBI Taxonomy" id="2763045"/>
    <lineage>
        <taxon>Bacteria</taxon>
        <taxon>Bacillati</taxon>
        <taxon>Bacillota</taxon>
        <taxon>Clostridia</taxon>
        <taxon>Eubacteriales</taxon>
        <taxon>Eubacteriaceae</taxon>
        <taxon>Eubacterium</taxon>
    </lineage>
</organism>
<keyword evidence="1" id="KW-0328">Glycosyltransferase</keyword>
<gene>
    <name evidence="4" type="ORF">H8S00_02400</name>
</gene>
<protein>
    <submittedName>
        <fullName evidence="4">Glycosyltransferase</fullName>
    </submittedName>
</protein>
<dbReference type="Gene3D" id="3.90.550.10">
    <property type="entry name" value="Spore Coat Polysaccharide Biosynthesis Protein SpsA, Chain A"/>
    <property type="match status" value="1"/>
</dbReference>
<dbReference type="InterPro" id="IPR001173">
    <property type="entry name" value="Glyco_trans_2-like"/>
</dbReference>
<reference evidence="4 5" key="1">
    <citation type="submission" date="2020-08" db="EMBL/GenBank/DDBJ databases">
        <title>Genome public.</title>
        <authorList>
            <person name="Liu C."/>
            <person name="Sun Q."/>
        </authorList>
    </citation>
    <scope>NUCLEOTIDE SEQUENCE [LARGE SCALE GENOMIC DNA]</scope>
    <source>
        <strain evidence="4 5">BX4</strain>
    </source>
</reference>
<evidence type="ECO:0000259" key="3">
    <source>
        <dbReference type="Pfam" id="PF00535"/>
    </source>
</evidence>
<evidence type="ECO:0000256" key="2">
    <source>
        <dbReference type="ARBA" id="ARBA00022679"/>
    </source>
</evidence>
<dbReference type="RefSeq" id="WP_186839926.1">
    <property type="nucleotide sequence ID" value="NZ_JACOOZ010000001.1"/>
</dbReference>
<accession>A0ABR7EZS0</accession>
<dbReference type="EMBL" id="JACOOZ010000001">
    <property type="protein sequence ID" value="MBC5666845.1"/>
    <property type="molecule type" value="Genomic_DNA"/>
</dbReference>
<sequence length="339" mass="39908">MDDLISVIIPAYNAEKYMDRCLNSIVKQSYNNLQIIVVNDGSTDNTKKILEKFAEADNRIVVINQKNGGVSQARNNGIYIAKGKYMCFVDSDDYIDINMIQKLYDGIKKCELSVCGFVNYFDNEEKDGPSPFGNTNGLKTRNEYLKIMSKYLYSVYFGALWNKLYLSEIIMKNNIRFDDKISFAEDFIFNIKYLEYVTKVSIVHNNLYYYYQEVKNSLTKVVDVQYRWQASYTKYCCCIEQYKKMDMYNECYREIYSAIAYELIGPTYDITKENYKGVKTAKESLKKIYEEELIKKAIKNVKKPQMVHRIAKISLFLKSYGIFVFCMRVWIKIQRYDGK</sequence>
<keyword evidence="5" id="KW-1185">Reference proteome</keyword>
<dbReference type="Pfam" id="PF00535">
    <property type="entry name" value="Glycos_transf_2"/>
    <property type="match status" value="1"/>
</dbReference>
<dbReference type="SUPFAM" id="SSF53448">
    <property type="entry name" value="Nucleotide-diphospho-sugar transferases"/>
    <property type="match status" value="1"/>
</dbReference>
<evidence type="ECO:0000313" key="5">
    <source>
        <dbReference type="Proteomes" id="UP000597877"/>
    </source>
</evidence>
<dbReference type="PANTHER" id="PTHR22916">
    <property type="entry name" value="GLYCOSYLTRANSFERASE"/>
    <property type="match status" value="1"/>
</dbReference>
<feature type="domain" description="Glycosyltransferase 2-like" evidence="3">
    <location>
        <begin position="6"/>
        <end position="146"/>
    </location>
</feature>
<proteinExistence type="predicted"/>
<evidence type="ECO:0000256" key="1">
    <source>
        <dbReference type="ARBA" id="ARBA00022676"/>
    </source>
</evidence>
<comment type="caution">
    <text evidence="4">The sequence shown here is derived from an EMBL/GenBank/DDBJ whole genome shotgun (WGS) entry which is preliminary data.</text>
</comment>
<keyword evidence="2" id="KW-0808">Transferase</keyword>
<name>A0ABR7EZS0_9FIRM</name>
<dbReference type="CDD" id="cd00761">
    <property type="entry name" value="Glyco_tranf_GTA_type"/>
    <property type="match status" value="1"/>
</dbReference>
<evidence type="ECO:0000313" key="4">
    <source>
        <dbReference type="EMBL" id="MBC5666845.1"/>
    </source>
</evidence>